<evidence type="ECO:0000256" key="1">
    <source>
        <dbReference type="SAM" id="MobiDB-lite"/>
    </source>
</evidence>
<feature type="compositionally biased region" description="Basic and acidic residues" evidence="1">
    <location>
        <begin position="353"/>
        <end position="380"/>
    </location>
</feature>
<keyword evidence="5" id="KW-1185">Reference proteome</keyword>
<protein>
    <recommendedName>
        <fullName evidence="3">C-type lectin domain-containing protein</fullName>
    </recommendedName>
</protein>
<dbReference type="InterPro" id="IPR001304">
    <property type="entry name" value="C-type_lectin-like"/>
</dbReference>
<dbReference type="SUPFAM" id="SSF56436">
    <property type="entry name" value="C-type lectin-like"/>
    <property type="match status" value="1"/>
</dbReference>
<dbReference type="Proteomes" id="UP000678393">
    <property type="component" value="Unassembled WGS sequence"/>
</dbReference>
<evidence type="ECO:0000256" key="2">
    <source>
        <dbReference type="SAM" id="Phobius"/>
    </source>
</evidence>
<dbReference type="InterPro" id="IPR050111">
    <property type="entry name" value="C-type_lectin/snaclec_domain"/>
</dbReference>
<evidence type="ECO:0000259" key="3">
    <source>
        <dbReference type="PROSITE" id="PS50041"/>
    </source>
</evidence>
<feature type="transmembrane region" description="Helical" evidence="2">
    <location>
        <begin position="177"/>
        <end position="201"/>
    </location>
</feature>
<feature type="region of interest" description="Disordered" evidence="1">
    <location>
        <begin position="351"/>
        <end position="389"/>
    </location>
</feature>
<proteinExistence type="predicted"/>
<dbReference type="InterPro" id="IPR016186">
    <property type="entry name" value="C-type_lectin-like/link_sf"/>
</dbReference>
<dbReference type="AlphaFoldDB" id="A0A8S3YJ11"/>
<keyword evidence="2" id="KW-0812">Transmembrane</keyword>
<dbReference type="CDD" id="cd00037">
    <property type="entry name" value="CLECT"/>
    <property type="match status" value="1"/>
</dbReference>
<reference evidence="4" key="1">
    <citation type="submission" date="2021-04" db="EMBL/GenBank/DDBJ databases">
        <authorList>
            <consortium name="Molecular Ecology Group"/>
        </authorList>
    </citation>
    <scope>NUCLEOTIDE SEQUENCE</scope>
</reference>
<dbReference type="Gene3D" id="3.10.100.10">
    <property type="entry name" value="Mannose-Binding Protein A, subunit A"/>
    <property type="match status" value="1"/>
</dbReference>
<evidence type="ECO:0000313" key="4">
    <source>
        <dbReference type="EMBL" id="CAG5114636.1"/>
    </source>
</evidence>
<comment type="caution">
    <text evidence="4">The sequence shown here is derived from an EMBL/GenBank/DDBJ whole genome shotgun (WGS) entry which is preliminary data.</text>
</comment>
<feature type="non-terminal residue" evidence="4">
    <location>
        <position position="1"/>
    </location>
</feature>
<keyword evidence="2" id="KW-0472">Membrane</keyword>
<organism evidence="4 5">
    <name type="scientific">Candidula unifasciata</name>
    <dbReference type="NCBI Taxonomy" id="100452"/>
    <lineage>
        <taxon>Eukaryota</taxon>
        <taxon>Metazoa</taxon>
        <taxon>Spiralia</taxon>
        <taxon>Lophotrochozoa</taxon>
        <taxon>Mollusca</taxon>
        <taxon>Gastropoda</taxon>
        <taxon>Heterobranchia</taxon>
        <taxon>Euthyneura</taxon>
        <taxon>Panpulmonata</taxon>
        <taxon>Eupulmonata</taxon>
        <taxon>Stylommatophora</taxon>
        <taxon>Helicina</taxon>
        <taxon>Helicoidea</taxon>
        <taxon>Geomitridae</taxon>
        <taxon>Candidula</taxon>
    </lineage>
</organism>
<sequence>TIVQASSCPHHVTKVPHSYTAVHKHVCYLFVNSELYWREARDRCWDLGGEMLSIESQETMDFIKKKLNSPELSWDREGIWLGASKKSGKWKWTNGRLVNYTNWAPGQPSNLLGLLSVEDCSQMREDDGWKWHDIPCGSLRFHYNYICQFPLNKPGDVGGKVSSSAANQSEDNGNSSILAIIIGISTSLLLIMGIIFLVLYYHQRQSKQKASEVPVHFTNNTYSRTPNGSVHRDGQALPVPPSQQPFVSNEELYLDPQSNDKPSSSHMNSAPAKECKCVHQQSVVSSSICSSPGTDSELGACVGSDPEQEMKTPLMAANSIDCEAVGASCAACQSLHSCCVLNQGDYIDMKSQPQEKDQHRHTKEEDDKHTYSNVDHRDTGNENLYEVLP</sequence>
<dbReference type="EMBL" id="CAJHNH020000018">
    <property type="protein sequence ID" value="CAG5114636.1"/>
    <property type="molecule type" value="Genomic_DNA"/>
</dbReference>
<dbReference type="OrthoDB" id="418245at2759"/>
<accession>A0A8S3YJ11</accession>
<dbReference type="PANTHER" id="PTHR22803">
    <property type="entry name" value="MANNOSE, PHOSPHOLIPASE, LECTIN RECEPTOR RELATED"/>
    <property type="match status" value="1"/>
</dbReference>
<evidence type="ECO:0000313" key="5">
    <source>
        <dbReference type="Proteomes" id="UP000678393"/>
    </source>
</evidence>
<keyword evidence="2" id="KW-1133">Transmembrane helix</keyword>
<dbReference type="PROSITE" id="PS50041">
    <property type="entry name" value="C_TYPE_LECTIN_2"/>
    <property type="match status" value="1"/>
</dbReference>
<name>A0A8S3YJ11_9EUPU</name>
<feature type="domain" description="C-type lectin" evidence="3">
    <location>
        <begin position="23"/>
        <end position="136"/>
    </location>
</feature>
<dbReference type="SMART" id="SM00034">
    <property type="entry name" value="CLECT"/>
    <property type="match status" value="1"/>
</dbReference>
<gene>
    <name evidence="4" type="ORF">CUNI_LOCUS194</name>
</gene>
<dbReference type="Pfam" id="PF00059">
    <property type="entry name" value="Lectin_C"/>
    <property type="match status" value="1"/>
</dbReference>
<dbReference type="InterPro" id="IPR016187">
    <property type="entry name" value="CTDL_fold"/>
</dbReference>